<protein>
    <submittedName>
        <fullName evidence="1">Uncharacterized protein</fullName>
    </submittedName>
</protein>
<dbReference type="AlphaFoldDB" id="A0A8S1P9V7"/>
<gene>
    <name evidence="1" type="ORF">PPRIM_AZ9-3.1.T1100004</name>
</gene>
<sequence length="113" mass="13844">MNKKITRNQLIPSQESAYYELVLQVDIYQITLINNYNIYQEFFQDLKLMRSILKYFQHRNCQNWRQKDKKQDIEGNIPQKRMDFQSLKDFKNRPLNCQTEDKNYLIGCEKIQN</sequence>
<organism evidence="1 2">
    <name type="scientific">Paramecium primaurelia</name>
    <dbReference type="NCBI Taxonomy" id="5886"/>
    <lineage>
        <taxon>Eukaryota</taxon>
        <taxon>Sar</taxon>
        <taxon>Alveolata</taxon>
        <taxon>Ciliophora</taxon>
        <taxon>Intramacronucleata</taxon>
        <taxon>Oligohymenophorea</taxon>
        <taxon>Peniculida</taxon>
        <taxon>Parameciidae</taxon>
        <taxon>Paramecium</taxon>
    </lineage>
</organism>
<reference evidence="1" key="1">
    <citation type="submission" date="2021-01" db="EMBL/GenBank/DDBJ databases">
        <authorList>
            <consortium name="Genoscope - CEA"/>
            <person name="William W."/>
        </authorList>
    </citation>
    <scope>NUCLEOTIDE SEQUENCE</scope>
</reference>
<comment type="caution">
    <text evidence="1">The sequence shown here is derived from an EMBL/GenBank/DDBJ whole genome shotgun (WGS) entry which is preliminary data.</text>
</comment>
<evidence type="ECO:0000313" key="2">
    <source>
        <dbReference type="Proteomes" id="UP000688137"/>
    </source>
</evidence>
<dbReference type="EMBL" id="CAJJDM010000113">
    <property type="protein sequence ID" value="CAD8099513.1"/>
    <property type="molecule type" value="Genomic_DNA"/>
</dbReference>
<name>A0A8S1P9V7_PARPR</name>
<dbReference type="Proteomes" id="UP000688137">
    <property type="component" value="Unassembled WGS sequence"/>
</dbReference>
<proteinExistence type="predicted"/>
<accession>A0A8S1P9V7</accession>
<keyword evidence="2" id="KW-1185">Reference proteome</keyword>
<evidence type="ECO:0000313" key="1">
    <source>
        <dbReference type="EMBL" id="CAD8099513.1"/>
    </source>
</evidence>